<evidence type="ECO:0000256" key="12">
    <source>
        <dbReference type="ARBA" id="ARBA00023136"/>
    </source>
</evidence>
<evidence type="ECO:0000256" key="6">
    <source>
        <dbReference type="ARBA" id="ARBA00022597"/>
    </source>
</evidence>
<keyword evidence="11 13" id="KW-1133">Transmembrane helix</keyword>
<gene>
    <name evidence="15" type="ORF">SAMN02745243_03377</name>
</gene>
<sequence>MKKTIHKIGKFYSKIIMKYIGIFLFIGFSSVLFGKNGWIPNESLNQISGLAYSVVIPCLIGYAAGENLGGDSGGVVGVLATIGMIVGNDRMGILGAMILGPMGGLSAKIVIQPVIDRTKASLQMLVRNILLAVLGGICCMVGFFLLAPVLGGMSAWLSHALKIMIAEKWIVLSSVLIEPAKVLFLNNGINHAILTPLGIQQVEESGKSILFLLETNPGPGMGLLLSLLCYKKTRKEQYATGLFVQGIGGIHEVYFPFVLSELRLLIALIAGGMVGTFCFAVTGVGLRAPISPGSLITLFLMADLEDYPGLMLGVAASAAAAFAVGWLMLAVKKKNAGKLIMEEEKEKGMSPIHKIGFVCDGGVGSSVMGAALFRKKAAQRGMEGLEVKAYAVDQIPDGLEMIVCQKDFADMIPESCQTMELFALDNLVSSESYGNLLDEIQKRNG</sequence>
<keyword evidence="7" id="KW-0808">Transferase</keyword>
<evidence type="ECO:0000313" key="15">
    <source>
        <dbReference type="EMBL" id="SHK62922.1"/>
    </source>
</evidence>
<evidence type="ECO:0000313" key="16">
    <source>
        <dbReference type="Proteomes" id="UP000184301"/>
    </source>
</evidence>
<dbReference type="STRING" id="1121950.SAMN02745243_03377"/>
<feature type="transmembrane region" description="Helical" evidence="13">
    <location>
        <begin position="209"/>
        <end position="230"/>
    </location>
</feature>
<protein>
    <submittedName>
        <fullName evidence="15">PTS system, mannitol-specific IIC component</fullName>
    </submittedName>
</protein>
<evidence type="ECO:0000256" key="7">
    <source>
        <dbReference type="ARBA" id="ARBA00022679"/>
    </source>
</evidence>
<evidence type="ECO:0000256" key="2">
    <source>
        <dbReference type="ARBA" id="ARBA00004651"/>
    </source>
</evidence>
<dbReference type="InterPro" id="IPR013014">
    <property type="entry name" value="PTS_EIIC_2"/>
</dbReference>
<dbReference type="PANTHER" id="PTHR30181">
    <property type="entry name" value="MANNITOL PERMEASE IIC COMPONENT"/>
    <property type="match status" value="1"/>
</dbReference>
<evidence type="ECO:0000256" key="4">
    <source>
        <dbReference type="ARBA" id="ARBA00022475"/>
    </source>
</evidence>
<keyword evidence="9 13" id="KW-0812">Transmembrane</keyword>
<dbReference type="AlphaFoldDB" id="A0A1M6U0U8"/>
<dbReference type="SUPFAM" id="SSF52794">
    <property type="entry name" value="PTS system IIB component-like"/>
    <property type="match status" value="1"/>
</dbReference>
<evidence type="ECO:0000256" key="1">
    <source>
        <dbReference type="ARBA" id="ARBA00002434"/>
    </source>
</evidence>
<feature type="domain" description="PTS EIIC type-2" evidence="14">
    <location>
        <begin position="8"/>
        <end position="330"/>
    </location>
</feature>
<dbReference type="InterPro" id="IPR050893">
    <property type="entry name" value="Sugar_PTS"/>
</dbReference>
<feature type="transmembrane region" description="Helical" evidence="13">
    <location>
        <begin position="264"/>
        <end position="290"/>
    </location>
</feature>
<keyword evidence="16" id="KW-1185">Reference proteome</keyword>
<reference evidence="15 16" key="1">
    <citation type="submission" date="2016-11" db="EMBL/GenBank/DDBJ databases">
        <authorList>
            <person name="Jaros S."/>
            <person name="Januszkiewicz K."/>
            <person name="Wedrychowicz H."/>
        </authorList>
    </citation>
    <scope>NUCLEOTIDE SEQUENCE [LARGE SCALE GENOMIC DNA]</scope>
    <source>
        <strain evidence="15 16">DSM 15480</strain>
    </source>
</reference>
<dbReference type="EMBL" id="FQZY01000065">
    <property type="protein sequence ID" value="SHK62922.1"/>
    <property type="molecule type" value="Genomic_DNA"/>
</dbReference>
<comment type="function">
    <text evidence="1">The phosphoenolpyruvate-dependent sugar phosphotransferase system (sugar PTS), a major carbohydrate active transport system, catalyzes the phosphorylation of incoming sugar substrates concomitantly with their translocation across the cell membrane. The enzyme II CmtAB PTS system is involved in D-mannitol transport.</text>
</comment>
<proteinExistence type="predicted"/>
<keyword evidence="3" id="KW-0813">Transport</keyword>
<dbReference type="PROSITE" id="PS51104">
    <property type="entry name" value="PTS_EIIC_TYPE_2"/>
    <property type="match status" value="1"/>
</dbReference>
<dbReference type="Proteomes" id="UP000184301">
    <property type="component" value="Unassembled WGS sequence"/>
</dbReference>
<evidence type="ECO:0000256" key="10">
    <source>
        <dbReference type="ARBA" id="ARBA00022777"/>
    </source>
</evidence>
<keyword evidence="6" id="KW-0762">Sugar transport</keyword>
<dbReference type="GO" id="GO:0008982">
    <property type="term" value="F:protein-N(PI)-phosphohistidine-sugar phosphotransferase activity"/>
    <property type="evidence" value="ECO:0007669"/>
    <property type="project" value="InterPro"/>
</dbReference>
<organism evidence="15 16">
    <name type="scientific">Hespellia stercorisuis DSM 15480</name>
    <dbReference type="NCBI Taxonomy" id="1121950"/>
    <lineage>
        <taxon>Bacteria</taxon>
        <taxon>Bacillati</taxon>
        <taxon>Bacillota</taxon>
        <taxon>Clostridia</taxon>
        <taxon>Lachnospirales</taxon>
        <taxon>Lachnospiraceae</taxon>
        <taxon>Hespellia</taxon>
    </lineage>
</organism>
<evidence type="ECO:0000256" key="9">
    <source>
        <dbReference type="ARBA" id="ARBA00022692"/>
    </source>
</evidence>
<keyword evidence="5" id="KW-0597">Phosphoprotein</keyword>
<dbReference type="OrthoDB" id="2067902at2"/>
<dbReference type="InterPro" id="IPR036095">
    <property type="entry name" value="PTS_EIIB-like_sf"/>
</dbReference>
<keyword evidence="4" id="KW-1003">Cell membrane</keyword>
<dbReference type="RefSeq" id="WP_143160761.1">
    <property type="nucleotide sequence ID" value="NZ_FQZY01000065.1"/>
</dbReference>
<dbReference type="GO" id="GO:0005886">
    <property type="term" value="C:plasma membrane"/>
    <property type="evidence" value="ECO:0007669"/>
    <property type="project" value="UniProtKB-SubCell"/>
</dbReference>
<keyword evidence="12 13" id="KW-0472">Membrane</keyword>
<name>A0A1M6U0U8_9FIRM</name>
<dbReference type="PANTHER" id="PTHR30181:SF3">
    <property type="entry name" value="MULTIPHOSPHORYL TRANSFER PROTEIN"/>
    <property type="match status" value="1"/>
</dbReference>
<feature type="transmembrane region" description="Helical" evidence="13">
    <location>
        <begin position="129"/>
        <end position="157"/>
    </location>
</feature>
<dbReference type="GO" id="GO:0090563">
    <property type="term" value="F:protein-phosphocysteine-sugar phosphotransferase activity"/>
    <property type="evidence" value="ECO:0007669"/>
    <property type="project" value="TreeGrafter"/>
</dbReference>
<evidence type="ECO:0000256" key="3">
    <source>
        <dbReference type="ARBA" id="ARBA00022448"/>
    </source>
</evidence>
<comment type="subcellular location">
    <subcellularLocation>
        <location evidence="2">Cell membrane</location>
        <topology evidence="2">Multi-pass membrane protein</topology>
    </subcellularLocation>
</comment>
<keyword evidence="10" id="KW-0418">Kinase</keyword>
<evidence type="ECO:0000256" key="11">
    <source>
        <dbReference type="ARBA" id="ARBA00022989"/>
    </source>
</evidence>
<feature type="transmembrane region" description="Helical" evidence="13">
    <location>
        <begin position="46"/>
        <end position="64"/>
    </location>
</feature>
<dbReference type="Gene3D" id="3.40.50.2300">
    <property type="match status" value="1"/>
</dbReference>
<keyword evidence="8" id="KW-0598">Phosphotransferase system</keyword>
<dbReference type="GO" id="GO:0009401">
    <property type="term" value="P:phosphoenolpyruvate-dependent sugar phosphotransferase system"/>
    <property type="evidence" value="ECO:0007669"/>
    <property type="project" value="UniProtKB-KW"/>
</dbReference>
<accession>A0A1M6U0U8</accession>
<evidence type="ECO:0000256" key="5">
    <source>
        <dbReference type="ARBA" id="ARBA00022553"/>
    </source>
</evidence>
<feature type="transmembrane region" description="Helical" evidence="13">
    <location>
        <begin position="310"/>
        <end position="331"/>
    </location>
</feature>
<evidence type="ECO:0000256" key="8">
    <source>
        <dbReference type="ARBA" id="ARBA00022683"/>
    </source>
</evidence>
<evidence type="ECO:0000259" key="14">
    <source>
        <dbReference type="PROSITE" id="PS51104"/>
    </source>
</evidence>
<dbReference type="GO" id="GO:0016301">
    <property type="term" value="F:kinase activity"/>
    <property type="evidence" value="ECO:0007669"/>
    <property type="project" value="UniProtKB-KW"/>
</dbReference>
<evidence type="ECO:0000256" key="13">
    <source>
        <dbReference type="SAM" id="Phobius"/>
    </source>
</evidence>
<feature type="transmembrane region" description="Helical" evidence="13">
    <location>
        <begin position="12"/>
        <end position="34"/>
    </location>
</feature>